<sequence length="355" mass="37980">MKRVFKLLGCLALVMVFSFMGIQMDLLVNRAEAAVDFIRPAEGTITSGFRTPDRPTHHGIDIAKSGTVSIKASAAGTVSRSYLSSSYGNVVFVKHTINGTAYETVYAHMRDRAVSEGQKVSQGQHLGYMGATGDATGQHLHFEIHKPEWTSSKQYAVDPMKYIGKDSGGTSASFSMGSVNLKQQVTAGAGSTVSVKLSSLSQSPYSVKIRLTNVDTGNYTEETVPSQDGVFTGMRGGTYRVTLYQMNKGNISGAVTVKTDKGTYSDNFSISSSHTLSQQVTAPAGSTISVKLSSISQSPYNIRIRLTNVATGNYTEETVPSQDGVFTGMRGGTYKVTLYQLNSGPVSGKVTVSNY</sequence>
<dbReference type="GO" id="GO:0004222">
    <property type="term" value="F:metalloendopeptidase activity"/>
    <property type="evidence" value="ECO:0007669"/>
    <property type="project" value="TreeGrafter"/>
</dbReference>
<dbReference type="Pfam" id="PF01551">
    <property type="entry name" value="Peptidase_M23"/>
    <property type="match status" value="1"/>
</dbReference>
<organism evidence="2 3">
    <name type="scientific">Kroppenstedtia eburnea</name>
    <dbReference type="NCBI Taxonomy" id="714067"/>
    <lineage>
        <taxon>Bacteria</taxon>
        <taxon>Bacillati</taxon>
        <taxon>Bacillota</taxon>
        <taxon>Bacilli</taxon>
        <taxon>Bacillales</taxon>
        <taxon>Thermoactinomycetaceae</taxon>
        <taxon>Kroppenstedtia</taxon>
    </lineage>
</organism>
<dbReference type="CDD" id="cd12797">
    <property type="entry name" value="M23_peptidase"/>
    <property type="match status" value="1"/>
</dbReference>
<dbReference type="InterPro" id="IPR050570">
    <property type="entry name" value="Cell_wall_metabolism_enzyme"/>
</dbReference>
<dbReference type="InterPro" id="IPR011055">
    <property type="entry name" value="Dup_hybrid_motif"/>
</dbReference>
<keyword evidence="3" id="KW-1185">Reference proteome</keyword>
<dbReference type="SUPFAM" id="SSF51261">
    <property type="entry name" value="Duplicated hybrid motif"/>
    <property type="match status" value="1"/>
</dbReference>
<evidence type="ECO:0000313" key="3">
    <source>
        <dbReference type="Proteomes" id="UP000186795"/>
    </source>
</evidence>
<dbReference type="EMBL" id="FTOD01000016">
    <property type="protein sequence ID" value="SIT15704.1"/>
    <property type="molecule type" value="Genomic_DNA"/>
</dbReference>
<gene>
    <name evidence="2" type="ORF">SAMN05421790_11612</name>
</gene>
<dbReference type="PANTHER" id="PTHR21666:SF270">
    <property type="entry name" value="MUREIN HYDROLASE ACTIVATOR ENVC"/>
    <property type="match status" value="1"/>
</dbReference>
<dbReference type="RefSeq" id="WP_076526342.1">
    <property type="nucleotide sequence ID" value="NZ_CP048103.1"/>
</dbReference>
<dbReference type="InterPro" id="IPR016047">
    <property type="entry name" value="M23ase_b-sheet_dom"/>
</dbReference>
<dbReference type="PANTHER" id="PTHR21666">
    <property type="entry name" value="PEPTIDASE-RELATED"/>
    <property type="match status" value="1"/>
</dbReference>
<evidence type="ECO:0000313" key="2">
    <source>
        <dbReference type="EMBL" id="SIT15704.1"/>
    </source>
</evidence>
<proteinExistence type="predicted"/>
<dbReference type="Proteomes" id="UP000186795">
    <property type="component" value="Unassembled WGS sequence"/>
</dbReference>
<reference evidence="3" key="1">
    <citation type="submission" date="2017-01" db="EMBL/GenBank/DDBJ databases">
        <authorList>
            <person name="Varghese N."/>
            <person name="Submissions S."/>
        </authorList>
    </citation>
    <scope>NUCLEOTIDE SEQUENCE [LARGE SCALE GENOMIC DNA]</scope>
    <source>
        <strain evidence="3">DSM 45196</strain>
    </source>
</reference>
<dbReference type="Gene3D" id="2.70.70.10">
    <property type="entry name" value="Glucose Permease (Domain IIA)"/>
    <property type="match status" value="1"/>
</dbReference>
<feature type="domain" description="M23ase beta-sheet core" evidence="1">
    <location>
        <begin position="56"/>
        <end position="153"/>
    </location>
</feature>
<name>A0A1N7PYL6_9BACL</name>
<evidence type="ECO:0000259" key="1">
    <source>
        <dbReference type="Pfam" id="PF01551"/>
    </source>
</evidence>
<protein>
    <submittedName>
        <fullName evidence="2">Peptidase family M23</fullName>
    </submittedName>
</protein>
<accession>A0A1N7PYL6</accession>
<dbReference type="AlphaFoldDB" id="A0A1N7PYL6"/>